<dbReference type="AlphaFoldDB" id="A0AAD3RWJ7"/>
<proteinExistence type="predicted"/>
<accession>A0AAD3RWJ7</accession>
<organism evidence="1 2">
    <name type="scientific">Nepenthes gracilis</name>
    <name type="common">Slender pitcher plant</name>
    <dbReference type="NCBI Taxonomy" id="150966"/>
    <lineage>
        <taxon>Eukaryota</taxon>
        <taxon>Viridiplantae</taxon>
        <taxon>Streptophyta</taxon>
        <taxon>Embryophyta</taxon>
        <taxon>Tracheophyta</taxon>
        <taxon>Spermatophyta</taxon>
        <taxon>Magnoliopsida</taxon>
        <taxon>eudicotyledons</taxon>
        <taxon>Gunneridae</taxon>
        <taxon>Pentapetalae</taxon>
        <taxon>Caryophyllales</taxon>
        <taxon>Nepenthaceae</taxon>
        <taxon>Nepenthes</taxon>
    </lineage>
</organism>
<evidence type="ECO:0000313" key="1">
    <source>
        <dbReference type="EMBL" id="GMG99073.1"/>
    </source>
</evidence>
<dbReference type="EMBL" id="BSYO01000001">
    <property type="protein sequence ID" value="GMG99073.1"/>
    <property type="molecule type" value="Genomic_DNA"/>
</dbReference>
<comment type="caution">
    <text evidence="1">The sequence shown here is derived from an EMBL/GenBank/DDBJ whole genome shotgun (WGS) entry which is preliminary data.</text>
</comment>
<name>A0AAD3RWJ7_NEPGR</name>
<sequence length="120" mass="13107">MIGKVEKSKRAYRTSCIISATWIKQHISLSSGQGGAFLYRLRQPMNMHLGNAWPFRRPIPSRGSRMLEGKCVGKWTSGIGYGCGDTGGPNTRILGMVERGDPMVVLGALIGTTKGGRRNR</sequence>
<dbReference type="Proteomes" id="UP001279734">
    <property type="component" value="Unassembled WGS sequence"/>
</dbReference>
<keyword evidence="2" id="KW-1185">Reference proteome</keyword>
<reference evidence="1" key="1">
    <citation type="submission" date="2023-05" db="EMBL/GenBank/DDBJ databases">
        <title>Nepenthes gracilis genome sequencing.</title>
        <authorList>
            <person name="Fukushima K."/>
        </authorList>
    </citation>
    <scope>NUCLEOTIDE SEQUENCE</scope>
    <source>
        <strain evidence="1">SING2019-196</strain>
    </source>
</reference>
<gene>
    <name evidence="1" type="ORF">Nepgr_000913</name>
</gene>
<protein>
    <submittedName>
        <fullName evidence="1">Uncharacterized protein</fullName>
    </submittedName>
</protein>
<evidence type="ECO:0000313" key="2">
    <source>
        <dbReference type="Proteomes" id="UP001279734"/>
    </source>
</evidence>